<feature type="region of interest" description="Disordered" evidence="1">
    <location>
        <begin position="1"/>
        <end position="46"/>
    </location>
</feature>
<organism evidence="2">
    <name type="scientific">Rosellinia necatrix</name>
    <name type="common">White root-rot fungus</name>
    <dbReference type="NCBI Taxonomy" id="77044"/>
    <lineage>
        <taxon>Eukaryota</taxon>
        <taxon>Fungi</taxon>
        <taxon>Dikarya</taxon>
        <taxon>Ascomycota</taxon>
        <taxon>Pezizomycotina</taxon>
        <taxon>Sordariomycetes</taxon>
        <taxon>Xylariomycetidae</taxon>
        <taxon>Xylariales</taxon>
        <taxon>Xylariaceae</taxon>
        <taxon>Rosellinia</taxon>
    </lineage>
</organism>
<keyword evidence="3" id="KW-1185">Reference proteome</keyword>
<dbReference type="Proteomes" id="UP000054516">
    <property type="component" value="Unassembled WGS sequence"/>
</dbReference>
<sequence length="80" mass="8791">MDPNANARPNAMLTSRKAQEAKLHKERISSWENDPSPPLAIGVGGPLRSVDTSMKRYDKIFKAVESLVNTGDRNSSGHRS</sequence>
<dbReference type="EMBL" id="DF977511">
    <property type="protein sequence ID" value="GAP92119.1"/>
    <property type="molecule type" value="Genomic_DNA"/>
</dbReference>
<evidence type="ECO:0000256" key="1">
    <source>
        <dbReference type="SAM" id="MobiDB-lite"/>
    </source>
</evidence>
<feature type="compositionally biased region" description="Basic and acidic residues" evidence="1">
    <location>
        <begin position="17"/>
        <end position="29"/>
    </location>
</feature>
<gene>
    <name evidence="2" type="ORF">SAMD00023353_6600090</name>
</gene>
<evidence type="ECO:0000313" key="3">
    <source>
        <dbReference type="Proteomes" id="UP000054516"/>
    </source>
</evidence>
<reference evidence="2" key="1">
    <citation type="submission" date="2016-03" db="EMBL/GenBank/DDBJ databases">
        <title>Draft genome sequence of Rosellinia necatrix.</title>
        <authorList>
            <person name="Kanematsu S."/>
        </authorList>
    </citation>
    <scope>NUCLEOTIDE SEQUENCE [LARGE SCALE GENOMIC DNA]</scope>
    <source>
        <strain evidence="2">W97</strain>
    </source>
</reference>
<proteinExistence type="predicted"/>
<name>A0A1W2TU37_ROSNE</name>
<dbReference type="AlphaFoldDB" id="A0A1W2TU37"/>
<evidence type="ECO:0000313" key="2">
    <source>
        <dbReference type="EMBL" id="GAP92119.1"/>
    </source>
</evidence>
<accession>A0A1W2TU37</accession>
<protein>
    <submittedName>
        <fullName evidence="2">Uncharacterized protein</fullName>
    </submittedName>
</protein>